<evidence type="ECO:0000313" key="2">
    <source>
        <dbReference type="EMBL" id="KAL3771051.1"/>
    </source>
</evidence>
<feature type="region of interest" description="Disordered" evidence="1">
    <location>
        <begin position="223"/>
        <end position="247"/>
    </location>
</feature>
<feature type="region of interest" description="Disordered" evidence="1">
    <location>
        <begin position="1"/>
        <end position="56"/>
    </location>
</feature>
<feature type="compositionally biased region" description="Gly residues" evidence="1">
    <location>
        <begin position="235"/>
        <end position="245"/>
    </location>
</feature>
<sequence>MGESSDSSFSSSSSSDERHGKRRRREGRRRVEDRSRTTTTTTTTTTTMPPAPSDWDEMRAHFRFVLPDDDDDDDDDGGGERRRSYGSTWQERMVRRYHDHLYKEYVLADLSRVYGSGSGGGVGGIGGGSVGLRWRTEGEVARGRGFRCCGNLACPGGGSASASAGTTANERDADRDAASAYAAAARRHVDFAYVEGGTRKRELVKVRLCLRCAPLLFVARKTRGNDGDGDRGRDGGGGGGGGGGAVAPAMNARMAREEAAARNRACRMNGE</sequence>
<dbReference type="InterPro" id="IPR019129">
    <property type="entry name" value="Folate-sensitive_fs_Fra10Ac1"/>
</dbReference>
<protein>
    <recommendedName>
        <fullName evidence="4">Protein FRA10AC1</fullName>
    </recommendedName>
</protein>
<dbReference type="Pfam" id="PF09725">
    <property type="entry name" value="Fra10Ac1"/>
    <property type="match status" value="1"/>
</dbReference>
<keyword evidence="3" id="KW-1185">Reference proteome</keyword>
<feature type="compositionally biased region" description="Low complexity" evidence="1">
    <location>
        <begin position="1"/>
        <end position="14"/>
    </location>
</feature>
<organism evidence="2 3">
    <name type="scientific">Stephanodiscus triporus</name>
    <dbReference type="NCBI Taxonomy" id="2934178"/>
    <lineage>
        <taxon>Eukaryota</taxon>
        <taxon>Sar</taxon>
        <taxon>Stramenopiles</taxon>
        <taxon>Ochrophyta</taxon>
        <taxon>Bacillariophyta</taxon>
        <taxon>Coscinodiscophyceae</taxon>
        <taxon>Thalassiosirophycidae</taxon>
        <taxon>Stephanodiscales</taxon>
        <taxon>Stephanodiscaceae</taxon>
        <taxon>Stephanodiscus</taxon>
    </lineage>
</organism>
<comment type="caution">
    <text evidence="2">The sequence shown here is derived from an EMBL/GenBank/DDBJ whole genome shotgun (WGS) entry which is preliminary data.</text>
</comment>
<evidence type="ECO:0000313" key="3">
    <source>
        <dbReference type="Proteomes" id="UP001530315"/>
    </source>
</evidence>
<evidence type="ECO:0008006" key="4">
    <source>
        <dbReference type="Google" id="ProtNLM"/>
    </source>
</evidence>
<evidence type="ECO:0000256" key="1">
    <source>
        <dbReference type="SAM" id="MobiDB-lite"/>
    </source>
</evidence>
<dbReference type="AlphaFoldDB" id="A0ABD3N9U4"/>
<accession>A0ABD3N9U4</accession>
<reference evidence="2 3" key="1">
    <citation type="submission" date="2024-10" db="EMBL/GenBank/DDBJ databases">
        <title>Updated reference genomes for cyclostephanoid diatoms.</title>
        <authorList>
            <person name="Roberts W.R."/>
            <person name="Alverson A.J."/>
        </authorList>
    </citation>
    <scope>NUCLEOTIDE SEQUENCE [LARGE SCALE GENOMIC DNA]</scope>
    <source>
        <strain evidence="2 3">AJA276-08</strain>
    </source>
</reference>
<gene>
    <name evidence="2" type="ORF">ACHAW5_008517</name>
</gene>
<feature type="compositionally biased region" description="Low complexity" evidence="1">
    <location>
        <begin position="37"/>
        <end position="47"/>
    </location>
</feature>
<name>A0ABD3N9U4_9STRA</name>
<dbReference type="EMBL" id="JALLAZ020001613">
    <property type="protein sequence ID" value="KAL3771051.1"/>
    <property type="molecule type" value="Genomic_DNA"/>
</dbReference>
<feature type="compositionally biased region" description="Basic and acidic residues" evidence="1">
    <location>
        <begin position="223"/>
        <end position="234"/>
    </location>
</feature>
<proteinExistence type="predicted"/>
<dbReference type="Proteomes" id="UP001530315">
    <property type="component" value="Unassembled WGS sequence"/>
</dbReference>